<reference evidence="1" key="1">
    <citation type="submission" date="2023-11" db="EMBL/GenBank/DDBJ databases">
        <authorList>
            <person name="Poullet M."/>
        </authorList>
    </citation>
    <scope>NUCLEOTIDE SEQUENCE</scope>
    <source>
        <strain evidence="1">E1834</strain>
    </source>
</reference>
<comment type="caution">
    <text evidence="1">The sequence shown here is derived from an EMBL/GenBank/DDBJ whole genome shotgun (WGS) entry which is preliminary data.</text>
</comment>
<dbReference type="Proteomes" id="UP001497535">
    <property type="component" value="Unassembled WGS sequence"/>
</dbReference>
<proteinExistence type="predicted"/>
<gene>
    <name evidence="1" type="ORF">MENTE1834_LOCUS44134</name>
</gene>
<evidence type="ECO:0000313" key="2">
    <source>
        <dbReference type="Proteomes" id="UP001497535"/>
    </source>
</evidence>
<protein>
    <submittedName>
        <fullName evidence="1">Uncharacterized protein</fullName>
    </submittedName>
</protein>
<dbReference type="EMBL" id="CAVMJV010000131">
    <property type="protein sequence ID" value="CAK5109250.1"/>
    <property type="molecule type" value="Genomic_DNA"/>
</dbReference>
<evidence type="ECO:0000313" key="1">
    <source>
        <dbReference type="EMBL" id="CAK5109250.1"/>
    </source>
</evidence>
<accession>A0ACB1AW00</accession>
<keyword evidence="2" id="KW-1185">Reference proteome</keyword>
<sequence>MGTKPSKLRHLLHQQKYSSNKNYSPQLNLKKNKLIILKRAVAGASYTATTKWKNNNNKSGSIIELIDDIELNEYKQNEDNIEIEEANKFKSQENEVVINRA</sequence>
<organism evidence="1 2">
    <name type="scientific">Meloidogyne enterolobii</name>
    <name type="common">Root-knot nematode worm</name>
    <name type="synonym">Meloidogyne mayaguensis</name>
    <dbReference type="NCBI Taxonomy" id="390850"/>
    <lineage>
        <taxon>Eukaryota</taxon>
        <taxon>Metazoa</taxon>
        <taxon>Ecdysozoa</taxon>
        <taxon>Nematoda</taxon>
        <taxon>Chromadorea</taxon>
        <taxon>Rhabditida</taxon>
        <taxon>Tylenchina</taxon>
        <taxon>Tylenchomorpha</taxon>
        <taxon>Tylenchoidea</taxon>
        <taxon>Meloidogynidae</taxon>
        <taxon>Meloidogyninae</taxon>
        <taxon>Meloidogyne</taxon>
    </lineage>
</organism>
<name>A0ACB1AW00_MELEN</name>